<sequence length="212" mass="22875">MALTGETLGIASEGSFGPHPSAWFAPANEEVLLLLDTARELEVVVRKISLETNFAGAQVHTQEELQAFARQVLFPSHGLILSAAAGSTEGLQKGLTSWPQLLAAFRSLVASHGSAYVQTDMRALYNPTRLQVIKQAAQLLMERCTTCCPACHTPGFGVTQAIRGLPCRFCGLPTQSVRSLESACQRCSFTRQDDFPGGAQTEDPTYCENCNP</sequence>
<evidence type="ECO:0000259" key="1">
    <source>
        <dbReference type="Pfam" id="PF20376"/>
    </source>
</evidence>
<feature type="domain" description="DUF6671" evidence="1">
    <location>
        <begin position="1"/>
        <end position="212"/>
    </location>
</feature>
<organism evidence="2 3">
    <name type="scientific">Rufibacter quisquiliarum</name>
    <dbReference type="NCBI Taxonomy" id="1549639"/>
    <lineage>
        <taxon>Bacteria</taxon>
        <taxon>Pseudomonadati</taxon>
        <taxon>Bacteroidota</taxon>
        <taxon>Cytophagia</taxon>
        <taxon>Cytophagales</taxon>
        <taxon>Hymenobacteraceae</taxon>
        <taxon>Rufibacter</taxon>
    </lineage>
</organism>
<evidence type="ECO:0000313" key="2">
    <source>
        <dbReference type="EMBL" id="MBA9076753.1"/>
    </source>
</evidence>
<dbReference type="EMBL" id="JACJIQ010000004">
    <property type="protein sequence ID" value="MBA9076753.1"/>
    <property type="molecule type" value="Genomic_DNA"/>
</dbReference>
<dbReference type="AlphaFoldDB" id="A0A839GGN8"/>
<dbReference type="Proteomes" id="UP000563094">
    <property type="component" value="Unassembled WGS sequence"/>
</dbReference>
<evidence type="ECO:0000313" key="3">
    <source>
        <dbReference type="Proteomes" id="UP000563094"/>
    </source>
</evidence>
<protein>
    <recommendedName>
        <fullName evidence="1">DUF6671 domain-containing protein</fullName>
    </recommendedName>
</protein>
<dbReference type="RefSeq" id="WP_220483007.1">
    <property type="nucleotide sequence ID" value="NZ_JACJIQ010000004.1"/>
</dbReference>
<name>A0A839GGN8_9BACT</name>
<keyword evidence="3" id="KW-1185">Reference proteome</keyword>
<proteinExistence type="predicted"/>
<dbReference type="InterPro" id="IPR046612">
    <property type="entry name" value="DUF6671"/>
</dbReference>
<dbReference type="Pfam" id="PF20376">
    <property type="entry name" value="DUF6671"/>
    <property type="match status" value="1"/>
</dbReference>
<gene>
    <name evidence="2" type="ORF">FHS90_001459</name>
</gene>
<accession>A0A839GGN8</accession>
<comment type="caution">
    <text evidence="2">The sequence shown here is derived from an EMBL/GenBank/DDBJ whole genome shotgun (WGS) entry which is preliminary data.</text>
</comment>
<reference evidence="2 3" key="1">
    <citation type="submission" date="2020-08" db="EMBL/GenBank/DDBJ databases">
        <title>Genomic Encyclopedia of Type Strains, Phase IV (KMG-IV): sequencing the most valuable type-strain genomes for metagenomic binning, comparative biology and taxonomic classification.</title>
        <authorList>
            <person name="Goeker M."/>
        </authorList>
    </citation>
    <scope>NUCLEOTIDE SEQUENCE [LARGE SCALE GENOMIC DNA]</scope>
    <source>
        <strain evidence="2 3">DSM 29854</strain>
    </source>
</reference>